<dbReference type="PANTHER" id="PTHR42928">
    <property type="entry name" value="TRICARBOXYLATE-BINDING PROTEIN"/>
    <property type="match status" value="1"/>
</dbReference>
<evidence type="ECO:0000256" key="2">
    <source>
        <dbReference type="SAM" id="SignalP"/>
    </source>
</evidence>
<dbReference type="Gene3D" id="3.40.190.150">
    <property type="entry name" value="Bordetella uptake gene, domain 1"/>
    <property type="match status" value="1"/>
</dbReference>
<protein>
    <submittedName>
        <fullName evidence="3">Twin-arginine translocation pathway signal</fullName>
    </submittedName>
</protein>
<dbReference type="RefSeq" id="WP_006156791.1">
    <property type="nucleotide sequence ID" value="NZ_AHJE01000013.1"/>
</dbReference>
<dbReference type="CDD" id="cd13578">
    <property type="entry name" value="PBP2_Bug27"/>
    <property type="match status" value="1"/>
</dbReference>
<feature type="signal peptide" evidence="2">
    <location>
        <begin position="1"/>
        <end position="37"/>
    </location>
</feature>
<keyword evidence="2" id="KW-0732">Signal</keyword>
<feature type="chain" id="PRO_5003553044" evidence="2">
    <location>
        <begin position="38"/>
        <end position="344"/>
    </location>
</feature>
<organism evidence="3 4">
    <name type="scientific">Cupriavidus basilensis OR16</name>
    <dbReference type="NCBI Taxonomy" id="1127483"/>
    <lineage>
        <taxon>Bacteria</taxon>
        <taxon>Pseudomonadati</taxon>
        <taxon>Pseudomonadota</taxon>
        <taxon>Betaproteobacteria</taxon>
        <taxon>Burkholderiales</taxon>
        <taxon>Burkholderiaceae</taxon>
        <taxon>Cupriavidus</taxon>
    </lineage>
</organism>
<dbReference type="PATRIC" id="fig|1127483.3.peg.990"/>
<dbReference type="OrthoDB" id="8678477at2"/>
<evidence type="ECO:0000256" key="1">
    <source>
        <dbReference type="ARBA" id="ARBA00006987"/>
    </source>
</evidence>
<evidence type="ECO:0000313" key="3">
    <source>
        <dbReference type="EMBL" id="EHP44014.1"/>
    </source>
</evidence>
<proteinExistence type="inferred from homology"/>
<dbReference type="InterPro" id="IPR042100">
    <property type="entry name" value="Bug_dom1"/>
</dbReference>
<accession>H1S078</accession>
<dbReference type="InterPro" id="IPR005064">
    <property type="entry name" value="BUG"/>
</dbReference>
<dbReference type="AlphaFoldDB" id="H1S078"/>
<dbReference type="Proteomes" id="UP000005808">
    <property type="component" value="Unassembled WGS sequence"/>
</dbReference>
<dbReference type="InterPro" id="IPR019546">
    <property type="entry name" value="TAT_signal_bac_arc"/>
</dbReference>
<comment type="caution">
    <text evidence="3">The sequence shown here is derived from an EMBL/GenBank/DDBJ whole genome shotgun (WGS) entry which is preliminary data.</text>
</comment>
<dbReference type="Pfam" id="PF03401">
    <property type="entry name" value="TctC"/>
    <property type="match status" value="1"/>
</dbReference>
<dbReference type="PANTHER" id="PTHR42928:SF5">
    <property type="entry name" value="BLR1237 PROTEIN"/>
    <property type="match status" value="1"/>
</dbReference>
<evidence type="ECO:0000313" key="4">
    <source>
        <dbReference type="Proteomes" id="UP000005808"/>
    </source>
</evidence>
<dbReference type="Gene3D" id="3.40.190.10">
    <property type="entry name" value="Periplasmic binding protein-like II"/>
    <property type="match status" value="1"/>
</dbReference>
<dbReference type="SUPFAM" id="SSF53850">
    <property type="entry name" value="Periplasmic binding protein-like II"/>
    <property type="match status" value="1"/>
</dbReference>
<dbReference type="EMBL" id="AHJE01000013">
    <property type="protein sequence ID" value="EHP44014.1"/>
    <property type="molecule type" value="Genomic_DNA"/>
</dbReference>
<dbReference type="PIRSF" id="PIRSF017082">
    <property type="entry name" value="YflP"/>
    <property type="match status" value="1"/>
</dbReference>
<gene>
    <name evidence="3" type="ORF">OR16_04977</name>
</gene>
<sequence>MPTSRRTFLTQLSTLGATATLGSLGAAGTLLSSPAKATTGWPTRPIRLVVPYPAGGSSDIIARLISRQLGEALGQPIVVDNRPGANGNIGAAMVAQAGTDNHTLLLCDIGALAISPSVYTKLTFDPGKDLKGVSMLAYSPHLLVVHPSVQVSNLKELVDLSKRTQLNFAVTAIGSAPHLAGVAVAQATGAKWQYVPYKGGAQAVADTVGGTAQVLMNGMLATLPQVQAGKLKVIAVSKKTRMPLVGQVPTIAEQGVPGFESGTWQGVMAPAGMPDALVARISSELIRIIRLPDVRAQLAGQGAEVVTMTPPETNKFFSAETGRHPARLIRAPGLGKFLHLFDRA</sequence>
<comment type="similarity">
    <text evidence="1">Belongs to the UPF0065 (bug) family.</text>
</comment>
<reference evidence="3 4" key="1">
    <citation type="journal article" date="2012" name="J. Bacteriol.">
        <title>De Novo Genome Project of Cupriavidus basilensis OR16.</title>
        <authorList>
            <person name="Cserhati M."/>
            <person name="Kriszt B."/>
            <person name="Szoboszlay S."/>
            <person name="Toth A."/>
            <person name="Szabo I."/>
            <person name="Tancsics A."/>
            <person name="Nagy I."/>
            <person name="Horvath B."/>
            <person name="Nagy I."/>
            <person name="Kukolya J."/>
        </authorList>
    </citation>
    <scope>NUCLEOTIDE SEQUENCE [LARGE SCALE GENOMIC DNA]</scope>
    <source>
        <strain evidence="3 4">OR16</strain>
    </source>
</reference>
<dbReference type="InterPro" id="IPR006311">
    <property type="entry name" value="TAT_signal"/>
</dbReference>
<dbReference type="NCBIfam" id="TIGR01409">
    <property type="entry name" value="TAT_signal_seq"/>
    <property type="match status" value="1"/>
</dbReference>
<name>H1S078_9BURK</name>
<dbReference type="PROSITE" id="PS51318">
    <property type="entry name" value="TAT"/>
    <property type="match status" value="1"/>
</dbReference>